<dbReference type="InterPro" id="IPR013783">
    <property type="entry name" value="Ig-like_fold"/>
</dbReference>
<feature type="chain" id="PRO_5016818493" evidence="8">
    <location>
        <begin position="34"/>
        <end position="1229"/>
    </location>
</feature>
<evidence type="ECO:0000256" key="7">
    <source>
        <dbReference type="RuleBase" id="RU003355"/>
    </source>
</evidence>
<dbReference type="Proteomes" id="UP000253303">
    <property type="component" value="Unassembled WGS sequence"/>
</dbReference>
<evidence type="ECO:0000256" key="4">
    <source>
        <dbReference type="ARBA" id="ARBA00022825"/>
    </source>
</evidence>
<dbReference type="GO" id="GO:0004252">
    <property type="term" value="F:serine-type endopeptidase activity"/>
    <property type="evidence" value="ECO:0007669"/>
    <property type="project" value="UniProtKB-UniRule"/>
</dbReference>
<dbReference type="SUPFAM" id="SSF52743">
    <property type="entry name" value="Subtilisin-like"/>
    <property type="match status" value="1"/>
</dbReference>
<comment type="similarity">
    <text evidence="1 6 7">Belongs to the peptidase S8 family.</text>
</comment>
<dbReference type="InterPro" id="IPR015500">
    <property type="entry name" value="Peptidase_S8_subtilisin-rel"/>
</dbReference>
<organism evidence="10 11">
    <name type="scientific">Spongiactinospora rosea</name>
    <dbReference type="NCBI Taxonomy" id="2248750"/>
    <lineage>
        <taxon>Bacteria</taxon>
        <taxon>Bacillati</taxon>
        <taxon>Actinomycetota</taxon>
        <taxon>Actinomycetes</taxon>
        <taxon>Streptosporangiales</taxon>
        <taxon>Streptosporangiaceae</taxon>
        <taxon>Spongiactinospora</taxon>
    </lineage>
</organism>
<dbReference type="InterPro" id="IPR023828">
    <property type="entry name" value="Peptidase_S8_Ser-AS"/>
</dbReference>
<evidence type="ECO:0000256" key="2">
    <source>
        <dbReference type="ARBA" id="ARBA00022670"/>
    </source>
</evidence>
<dbReference type="PANTHER" id="PTHR43806">
    <property type="entry name" value="PEPTIDASE S8"/>
    <property type="match status" value="1"/>
</dbReference>
<sequence>MEFGMVLKRSPAVGAALALGLGALVVPASPAAAEEKPPVPRAEHRVTLITGDVVTVQEAAAGKRTATVRPGKGREGVRFYTSDVDGKFSITPSDMVPYLAGNLIDKRLFAVGDLIEQGYDDASTQELPLILSYGKGVRAADAGEGVPLSSVNARAVRPRKNALPVLWDTAPGVRSAAEPKLRDGLAKVWLDGKVRASLEHSVPQIGAPEAWKSGFDGKGVKVAVLDTGIDRNHQDLRGKVTDERNFTTAQSATDRLGHGTHVAATIAGQGVGAPARKGVAPGAELVNGKVLNDSGQGSESEVLAGMEWAAREAKADVINLSLGGGATDGTDPLSVAVDTLSAETGALFVIAAGNEGGDYTVGSPGAATSALTVAAVDRNDALAEFSSRGPRLDYAPKPDISAPGVDIAAARAEGTTMGTPIDELYTRASGTSMATPHVAGAAAILAQRHPDWTGGQLKNGLMSTTKTIDGQTAYEQGSGRVDLARAARQNVTATGVAYLGVRESDETAPAEETVTYTNTGQAPVTLKLTATLDNLDGDAPPPDAVTISAPEVTVPPGANAEVKVSIDYARLKDGRHAGHLTAATADGAEAAHTTLSVVKMPPMRSVHVKGIGVDGKPTRVPVFALHGKDPNFDVMDYILNENEGKTRQVPKGTYFALAFMGDDPAESPVYNFLMIPEFEVTDDTELVFDARKAVPIQIKTPRPVVGDGITTFFAHRAYDRRTISWGGMFFPSTEGLAVMPTEPVANGTFEFASRWQLAAPKLTGRLTGSRETLVFRPGGGSPEYYGRKRWQLVDGGPAGDAAPGRASVRGKAVVLTSTEFGDWEAGLEEFAKAGAAAVIVAGPKGEPMWQGWHPKGYRDPLPVLLAKHTPGQALVAQARKGGVLDLQADFVSPYLYDIMQVSPGRIPDRIVHVVNDRNTARVDTRYQESGGFGWGKEQRFGWRPWQVYDLGGQMETQRDVKTGLRRAEYVSSGDTQWQHVVQHMYTWESMSRLRGGITAAPRSYRPGEKVAETWFGPVVRPAIPADVKELAPTRTGDELSVYVPEFMDADGHFGYAGGSGDQDTTAARFFRDGKLVEERADLWGRFPATPEKAEYRMELSTTRTAEEWRWATATETAWTFRSARGEGTRPLPLPGVEYDVPADLNGEVPRWWPVPIGFTARGANRLTAELSYDDGKTWRRLPLIPGGHGRHVALVAHQPTGAGVSLRVTATGADGAKFEQTINRAYGVK</sequence>
<dbReference type="PROSITE" id="PS51892">
    <property type="entry name" value="SUBTILASE"/>
    <property type="match status" value="1"/>
</dbReference>
<keyword evidence="3 6" id="KW-0378">Hydrolase</keyword>
<dbReference type="GO" id="GO:0005975">
    <property type="term" value="P:carbohydrate metabolic process"/>
    <property type="evidence" value="ECO:0007669"/>
    <property type="project" value="UniProtKB-ARBA"/>
</dbReference>
<dbReference type="PRINTS" id="PR00723">
    <property type="entry name" value="SUBTILISIN"/>
</dbReference>
<evidence type="ECO:0000259" key="9">
    <source>
        <dbReference type="Pfam" id="PF00082"/>
    </source>
</evidence>
<dbReference type="InterPro" id="IPR000209">
    <property type="entry name" value="Peptidase_S8/S53_dom"/>
</dbReference>
<comment type="caution">
    <text evidence="10">The sequence shown here is derived from an EMBL/GenBank/DDBJ whole genome shotgun (WGS) entry which is preliminary data.</text>
</comment>
<dbReference type="Gene3D" id="2.60.40.10">
    <property type="entry name" value="Immunoglobulins"/>
    <property type="match status" value="1"/>
</dbReference>
<dbReference type="Gene3D" id="3.40.50.200">
    <property type="entry name" value="Peptidase S8/S53 domain"/>
    <property type="match status" value="1"/>
</dbReference>
<keyword evidence="2 6" id="KW-0645">Protease</keyword>
<dbReference type="InterPro" id="IPR050131">
    <property type="entry name" value="Peptidase_S8_subtilisin-like"/>
</dbReference>
<evidence type="ECO:0000256" key="8">
    <source>
        <dbReference type="SAM" id="SignalP"/>
    </source>
</evidence>
<dbReference type="InterPro" id="IPR023827">
    <property type="entry name" value="Peptidase_S8_Asp-AS"/>
</dbReference>
<evidence type="ECO:0000256" key="5">
    <source>
        <dbReference type="PIRSR" id="PIRSR615500-1"/>
    </source>
</evidence>
<dbReference type="PROSITE" id="PS00138">
    <property type="entry name" value="SUBTILASE_SER"/>
    <property type="match status" value="1"/>
</dbReference>
<dbReference type="CDD" id="cd07487">
    <property type="entry name" value="Peptidases_S8_1"/>
    <property type="match status" value="1"/>
</dbReference>
<keyword evidence="4 6" id="KW-0720">Serine protease</keyword>
<evidence type="ECO:0000256" key="6">
    <source>
        <dbReference type="PROSITE-ProRule" id="PRU01240"/>
    </source>
</evidence>
<feature type="signal peptide" evidence="8">
    <location>
        <begin position="1"/>
        <end position="33"/>
    </location>
</feature>
<feature type="active site" description="Charge relay system" evidence="5 6">
    <location>
        <position position="226"/>
    </location>
</feature>
<proteinExistence type="inferred from homology"/>
<keyword evidence="11" id="KW-1185">Reference proteome</keyword>
<evidence type="ECO:0000256" key="1">
    <source>
        <dbReference type="ARBA" id="ARBA00011073"/>
    </source>
</evidence>
<dbReference type="AlphaFoldDB" id="A0A366M1D0"/>
<dbReference type="InterPro" id="IPR036852">
    <property type="entry name" value="Peptidase_S8/S53_dom_sf"/>
</dbReference>
<reference evidence="10 11" key="1">
    <citation type="submission" date="2018-06" db="EMBL/GenBank/DDBJ databases">
        <title>Sphaerisporangium craniellae sp. nov., isolated from a marine sponge in the South China Sea.</title>
        <authorList>
            <person name="Li L."/>
        </authorList>
    </citation>
    <scope>NUCLEOTIDE SEQUENCE [LARGE SCALE GENOMIC DNA]</scope>
    <source>
        <strain evidence="10 11">LHW63015</strain>
    </source>
</reference>
<keyword evidence="8" id="KW-0732">Signal</keyword>
<evidence type="ECO:0000313" key="11">
    <source>
        <dbReference type="Proteomes" id="UP000253303"/>
    </source>
</evidence>
<dbReference type="PANTHER" id="PTHR43806:SF65">
    <property type="entry name" value="SERINE PROTEASE APRX"/>
    <property type="match status" value="1"/>
</dbReference>
<dbReference type="PROSITE" id="PS00136">
    <property type="entry name" value="SUBTILASE_ASP"/>
    <property type="match status" value="1"/>
</dbReference>
<accession>A0A366M1D0</accession>
<protein>
    <submittedName>
        <fullName evidence="10">Peptidase S8</fullName>
    </submittedName>
</protein>
<dbReference type="EMBL" id="QMEY01000004">
    <property type="protein sequence ID" value="RBQ19847.1"/>
    <property type="molecule type" value="Genomic_DNA"/>
</dbReference>
<evidence type="ECO:0000313" key="10">
    <source>
        <dbReference type="EMBL" id="RBQ19847.1"/>
    </source>
</evidence>
<feature type="active site" description="Charge relay system" evidence="5 6">
    <location>
        <position position="432"/>
    </location>
</feature>
<name>A0A366M1D0_9ACTN</name>
<dbReference type="Pfam" id="PF00082">
    <property type="entry name" value="Peptidase_S8"/>
    <property type="match status" value="1"/>
</dbReference>
<evidence type="ECO:0000256" key="3">
    <source>
        <dbReference type="ARBA" id="ARBA00022801"/>
    </source>
</evidence>
<feature type="domain" description="Peptidase S8/S53" evidence="9">
    <location>
        <begin position="217"/>
        <end position="479"/>
    </location>
</feature>
<gene>
    <name evidence="10" type="ORF">DP939_14165</name>
</gene>
<dbReference type="GO" id="GO:0006508">
    <property type="term" value="P:proteolysis"/>
    <property type="evidence" value="ECO:0007669"/>
    <property type="project" value="UniProtKB-KW"/>
</dbReference>
<feature type="active site" description="Charge relay system" evidence="5 6">
    <location>
        <position position="258"/>
    </location>
</feature>